<feature type="non-terminal residue" evidence="2">
    <location>
        <position position="41"/>
    </location>
</feature>
<feature type="region of interest" description="Disordered" evidence="1">
    <location>
        <begin position="1"/>
        <end position="41"/>
    </location>
</feature>
<dbReference type="EMBL" id="UINC01100714">
    <property type="protein sequence ID" value="SVC60979.1"/>
    <property type="molecule type" value="Genomic_DNA"/>
</dbReference>
<gene>
    <name evidence="2" type="ORF">METZ01_LOCUS313833</name>
</gene>
<sequence>MLNWDEYNQNETPAAVKITAQPATKEKKPIQANTIPAEEAQ</sequence>
<dbReference type="AlphaFoldDB" id="A0A382NIF1"/>
<reference evidence="2" key="1">
    <citation type="submission" date="2018-05" db="EMBL/GenBank/DDBJ databases">
        <authorList>
            <person name="Lanie J.A."/>
            <person name="Ng W.-L."/>
            <person name="Kazmierczak K.M."/>
            <person name="Andrzejewski T.M."/>
            <person name="Davidsen T.M."/>
            <person name="Wayne K.J."/>
            <person name="Tettelin H."/>
            <person name="Glass J.I."/>
            <person name="Rusch D."/>
            <person name="Podicherti R."/>
            <person name="Tsui H.-C.T."/>
            <person name="Winkler M.E."/>
        </authorList>
    </citation>
    <scope>NUCLEOTIDE SEQUENCE</scope>
</reference>
<name>A0A382NIF1_9ZZZZ</name>
<protein>
    <submittedName>
        <fullName evidence="2">Uncharacterized protein</fullName>
    </submittedName>
</protein>
<evidence type="ECO:0000313" key="2">
    <source>
        <dbReference type="EMBL" id="SVC60979.1"/>
    </source>
</evidence>
<proteinExistence type="predicted"/>
<accession>A0A382NIF1</accession>
<evidence type="ECO:0000256" key="1">
    <source>
        <dbReference type="SAM" id="MobiDB-lite"/>
    </source>
</evidence>
<feature type="compositionally biased region" description="Polar residues" evidence="1">
    <location>
        <begin position="1"/>
        <end position="12"/>
    </location>
</feature>
<organism evidence="2">
    <name type="scientific">marine metagenome</name>
    <dbReference type="NCBI Taxonomy" id="408172"/>
    <lineage>
        <taxon>unclassified sequences</taxon>
        <taxon>metagenomes</taxon>
        <taxon>ecological metagenomes</taxon>
    </lineage>
</organism>